<evidence type="ECO:0000313" key="2">
    <source>
        <dbReference type="Proteomes" id="UP001228376"/>
    </source>
</evidence>
<gene>
    <name evidence="1" type="ORF">P5G51_014230</name>
</gene>
<organism evidence="1 2">
    <name type="scientific">Tigheibacillus jepli</name>
    <dbReference type="NCBI Taxonomy" id="3035914"/>
    <lineage>
        <taxon>Bacteria</taxon>
        <taxon>Bacillati</taxon>
        <taxon>Bacillota</taxon>
        <taxon>Bacilli</taxon>
        <taxon>Bacillales</taxon>
        <taxon>Bacillaceae</taxon>
        <taxon>Tigheibacillus</taxon>
    </lineage>
</organism>
<dbReference type="RefSeq" id="WP_320384821.1">
    <property type="nucleotide sequence ID" value="NZ_JAROCA020000001.1"/>
</dbReference>
<dbReference type="Proteomes" id="UP001228376">
    <property type="component" value="Unassembled WGS sequence"/>
</dbReference>
<protein>
    <submittedName>
        <fullName evidence="1">Uncharacterized protein</fullName>
    </submittedName>
</protein>
<dbReference type="EMBL" id="JAROCA020000001">
    <property type="protein sequence ID" value="MDY0406394.1"/>
    <property type="molecule type" value="Genomic_DNA"/>
</dbReference>
<accession>A0ABU5CKP8</accession>
<reference evidence="1 2" key="1">
    <citation type="submission" date="2023-10" db="EMBL/GenBank/DDBJ databases">
        <title>179-bfca-hs.</title>
        <authorList>
            <person name="Miliotis G."/>
            <person name="Sengupta P."/>
            <person name="Hameed A."/>
            <person name="Chuvochina M."/>
            <person name="Mcdonagh F."/>
            <person name="Simpson A.C."/>
            <person name="Singh N.K."/>
            <person name="Rekha P.D."/>
            <person name="Raman K."/>
            <person name="Hugenholtz P."/>
            <person name="Venkateswaran K."/>
        </authorList>
    </citation>
    <scope>NUCLEOTIDE SEQUENCE [LARGE SCALE GENOMIC DNA]</scope>
    <source>
        <strain evidence="1 2">179-BFC-A-HS</strain>
    </source>
</reference>
<sequence length="72" mass="8675">MDKFTYNELYQCNHQRLQRHFAFEKIQDLHVPQTVLLLGLFKNRYEDNRPLASFFAMRLPEDGHNVLVKKNP</sequence>
<name>A0ABU5CKP8_9BACI</name>
<keyword evidence="2" id="KW-1185">Reference proteome</keyword>
<proteinExistence type="predicted"/>
<comment type="caution">
    <text evidence="1">The sequence shown here is derived from an EMBL/GenBank/DDBJ whole genome shotgun (WGS) entry which is preliminary data.</text>
</comment>
<evidence type="ECO:0000313" key="1">
    <source>
        <dbReference type="EMBL" id="MDY0406394.1"/>
    </source>
</evidence>